<name>A0ABS7REJ6_9ACTN</name>
<dbReference type="PROSITE" id="PS00062">
    <property type="entry name" value="ALDOKETO_REDUCTASE_2"/>
    <property type="match status" value="1"/>
</dbReference>
<dbReference type="InterPro" id="IPR036812">
    <property type="entry name" value="NAD(P)_OxRdtase_dom_sf"/>
</dbReference>
<dbReference type="PANTHER" id="PTHR43827:SF3">
    <property type="entry name" value="NADP-DEPENDENT OXIDOREDUCTASE DOMAIN-CONTAINING PROTEIN"/>
    <property type="match status" value="1"/>
</dbReference>
<reference evidence="5 6" key="1">
    <citation type="submission" date="2021-08" db="EMBL/GenBank/DDBJ databases">
        <title>Nocardioides bacterium WL0053 sp. nov., isolated from the sediment.</title>
        <authorList>
            <person name="Wang L."/>
            <person name="Zhang D."/>
            <person name="Zhang A."/>
        </authorList>
    </citation>
    <scope>NUCLEOTIDE SEQUENCE [LARGE SCALE GENOMIC DNA]</scope>
    <source>
        <strain evidence="5 6">WL0053</strain>
    </source>
</reference>
<dbReference type="PRINTS" id="PR00069">
    <property type="entry name" value="ALDKETRDTASE"/>
</dbReference>
<feature type="domain" description="NADP-dependent oxidoreductase" evidence="4">
    <location>
        <begin position="25"/>
        <end position="263"/>
    </location>
</feature>
<dbReference type="PROSITE" id="PS00798">
    <property type="entry name" value="ALDOKETO_REDUCTASE_1"/>
    <property type="match status" value="1"/>
</dbReference>
<dbReference type="PROSITE" id="PS00063">
    <property type="entry name" value="ALDOKETO_REDUCTASE_3"/>
    <property type="match status" value="1"/>
</dbReference>
<dbReference type="InterPro" id="IPR023210">
    <property type="entry name" value="NADP_OxRdtase_dom"/>
</dbReference>
<dbReference type="InterPro" id="IPR020471">
    <property type="entry name" value="AKR"/>
</dbReference>
<sequence>MSHDVHPLVLNNGVRIPQLGFGVYKIPEAATRDAVLTAFAAGYRHIDTAALYRNERGVGEAVRESGLPRDEVFVTSKVWNDDHGYDATLRAFDASMERLGLDVLDLYLIHWPVPRLDRYVDTWRALEQLYRDGRVRAIGVSNFQPDHLRRLLDRTDVVPVVNQVELHPYLQQEKLRVAHEELGLLTEAWAPLARGGELLADRVVLGLADKHARTPAQVVLRWHLQLGNVVIPKSVTPARIAENIAVFDFALDEDDMAVLASLDREGRTGAHPDHLG</sequence>
<keyword evidence="2" id="KW-0521">NADP</keyword>
<dbReference type="InterPro" id="IPR018170">
    <property type="entry name" value="Aldo/ket_reductase_CS"/>
</dbReference>
<evidence type="ECO:0000256" key="2">
    <source>
        <dbReference type="ARBA" id="ARBA00022857"/>
    </source>
</evidence>
<evidence type="ECO:0000256" key="1">
    <source>
        <dbReference type="ARBA" id="ARBA00007905"/>
    </source>
</evidence>
<organism evidence="5 6">
    <name type="scientific">Nocardioides jiangsuensis</name>
    <dbReference type="NCBI Taxonomy" id="2866161"/>
    <lineage>
        <taxon>Bacteria</taxon>
        <taxon>Bacillati</taxon>
        <taxon>Actinomycetota</taxon>
        <taxon>Actinomycetes</taxon>
        <taxon>Propionibacteriales</taxon>
        <taxon>Nocardioidaceae</taxon>
        <taxon>Nocardioides</taxon>
    </lineage>
</organism>
<keyword evidence="3" id="KW-0560">Oxidoreductase</keyword>
<keyword evidence="6" id="KW-1185">Reference proteome</keyword>
<dbReference type="Pfam" id="PF00248">
    <property type="entry name" value="Aldo_ket_red"/>
    <property type="match status" value="1"/>
</dbReference>
<evidence type="ECO:0000313" key="5">
    <source>
        <dbReference type="EMBL" id="MBY9073427.1"/>
    </source>
</evidence>
<gene>
    <name evidence="5" type="ORF">K1X13_01210</name>
</gene>
<dbReference type="EMBL" id="JAIEZQ010000001">
    <property type="protein sequence ID" value="MBY9073427.1"/>
    <property type="molecule type" value="Genomic_DNA"/>
</dbReference>
<dbReference type="SUPFAM" id="SSF51430">
    <property type="entry name" value="NAD(P)-linked oxidoreductase"/>
    <property type="match status" value="1"/>
</dbReference>
<evidence type="ECO:0000256" key="3">
    <source>
        <dbReference type="ARBA" id="ARBA00023002"/>
    </source>
</evidence>
<dbReference type="Proteomes" id="UP000754710">
    <property type="component" value="Unassembled WGS sequence"/>
</dbReference>
<dbReference type="PANTHER" id="PTHR43827">
    <property type="entry name" value="2,5-DIKETO-D-GLUCONIC ACID REDUCTASE"/>
    <property type="match status" value="1"/>
</dbReference>
<evidence type="ECO:0000259" key="4">
    <source>
        <dbReference type="Pfam" id="PF00248"/>
    </source>
</evidence>
<dbReference type="RefSeq" id="WP_221023229.1">
    <property type="nucleotide sequence ID" value="NZ_JAIEZQ010000001.1"/>
</dbReference>
<dbReference type="PIRSF" id="PIRSF000097">
    <property type="entry name" value="AKR"/>
    <property type="match status" value="1"/>
</dbReference>
<dbReference type="Gene3D" id="3.20.20.100">
    <property type="entry name" value="NADP-dependent oxidoreductase domain"/>
    <property type="match status" value="1"/>
</dbReference>
<proteinExistence type="inferred from homology"/>
<accession>A0ABS7REJ6</accession>
<comment type="similarity">
    <text evidence="1">Belongs to the aldo/keto reductase family.</text>
</comment>
<protein>
    <submittedName>
        <fullName evidence="5">Aldo/keto reductase</fullName>
    </submittedName>
</protein>
<evidence type="ECO:0000313" key="6">
    <source>
        <dbReference type="Proteomes" id="UP000754710"/>
    </source>
</evidence>
<comment type="caution">
    <text evidence="5">The sequence shown here is derived from an EMBL/GenBank/DDBJ whole genome shotgun (WGS) entry which is preliminary data.</text>
</comment>